<dbReference type="InterPro" id="IPR028994">
    <property type="entry name" value="Integrin_alpha_N"/>
</dbReference>
<dbReference type="InterPro" id="IPR013517">
    <property type="entry name" value="FG-GAP"/>
</dbReference>
<dbReference type="Pfam" id="PF03098">
    <property type="entry name" value="An_peroxidase"/>
    <property type="match status" value="2"/>
</dbReference>
<dbReference type="InterPro" id="IPR019791">
    <property type="entry name" value="Haem_peroxidase_animal"/>
</dbReference>
<dbReference type="Proteomes" id="UP000181917">
    <property type="component" value="Unassembled WGS sequence"/>
</dbReference>
<dbReference type="Gene3D" id="2.150.10.10">
    <property type="entry name" value="Serralysin-like metalloprotease, C-terminal"/>
    <property type="match status" value="3"/>
</dbReference>
<dbReference type="InterPro" id="IPR018511">
    <property type="entry name" value="Hemolysin-typ_Ca-bd_CS"/>
</dbReference>
<dbReference type="InterPro" id="IPR011049">
    <property type="entry name" value="Serralysin-like_metalloprot_C"/>
</dbReference>
<evidence type="ECO:0000256" key="4">
    <source>
        <dbReference type="ARBA" id="ARBA00023180"/>
    </source>
</evidence>
<dbReference type="STRING" id="37928.SAMN04489742_1804"/>
<dbReference type="InterPro" id="IPR014755">
    <property type="entry name" value="Cu-Rt/internalin_Ig-like"/>
</dbReference>
<dbReference type="PANTHER" id="PTHR11475">
    <property type="entry name" value="OXIDASE/PEROXIDASE"/>
    <property type="match status" value="1"/>
</dbReference>
<dbReference type="GO" id="GO:0006979">
    <property type="term" value="P:response to oxidative stress"/>
    <property type="evidence" value="ECO:0007669"/>
    <property type="project" value="InterPro"/>
</dbReference>
<protein>
    <submittedName>
        <fullName evidence="9">Repeat domain-containing protein</fullName>
    </submittedName>
</protein>
<evidence type="ECO:0000256" key="1">
    <source>
        <dbReference type="ARBA" id="ARBA00004613"/>
    </source>
</evidence>
<dbReference type="InterPro" id="IPR003961">
    <property type="entry name" value="FN3_dom"/>
</dbReference>
<dbReference type="InterPro" id="IPR037120">
    <property type="entry name" value="Haem_peroxidase_sf_animal"/>
</dbReference>
<dbReference type="GO" id="GO:0005509">
    <property type="term" value="F:calcium ion binding"/>
    <property type="evidence" value="ECO:0007669"/>
    <property type="project" value="InterPro"/>
</dbReference>
<dbReference type="Gene3D" id="1.10.640.10">
    <property type="entry name" value="Haem peroxidase domain superfamily, animal type"/>
    <property type="match status" value="1"/>
</dbReference>
<dbReference type="Pfam" id="PF00041">
    <property type="entry name" value="fn3"/>
    <property type="match status" value="2"/>
</dbReference>
<dbReference type="EMBL" id="FNKH01000002">
    <property type="protein sequence ID" value="SDQ60685.1"/>
    <property type="molecule type" value="Genomic_DNA"/>
</dbReference>
<reference evidence="9 10" key="1">
    <citation type="submission" date="2016-10" db="EMBL/GenBank/DDBJ databases">
        <authorList>
            <person name="de Groot N.N."/>
        </authorList>
    </citation>
    <scope>NUCLEOTIDE SEQUENCE [LARGE SCALE GENOMIC DNA]</scope>
    <source>
        <strain evidence="9 10">DSM 20117</strain>
    </source>
</reference>
<keyword evidence="6" id="KW-0624">Polysaccharide degradation</keyword>
<feature type="domain" description="Fibronectin type-III" evidence="8">
    <location>
        <begin position="1486"/>
        <end position="1586"/>
    </location>
</feature>
<dbReference type="Pfam" id="PF13205">
    <property type="entry name" value="Big_5"/>
    <property type="match status" value="1"/>
</dbReference>
<dbReference type="SUPFAM" id="SSF48113">
    <property type="entry name" value="Heme-dependent peroxidases"/>
    <property type="match status" value="1"/>
</dbReference>
<evidence type="ECO:0000256" key="3">
    <source>
        <dbReference type="ARBA" id="ARBA00022729"/>
    </source>
</evidence>
<evidence type="ECO:0000256" key="7">
    <source>
        <dbReference type="SAM" id="MobiDB-lite"/>
    </source>
</evidence>
<dbReference type="PRINTS" id="PR00313">
    <property type="entry name" value="CABNDNGRPT"/>
</dbReference>
<dbReference type="SMART" id="SM00060">
    <property type="entry name" value="FN3"/>
    <property type="match status" value="2"/>
</dbReference>
<keyword evidence="10" id="KW-1185">Reference proteome</keyword>
<dbReference type="InterPro" id="IPR001343">
    <property type="entry name" value="Hemolysn_Ca-bd"/>
</dbReference>
<dbReference type="PROSITE" id="PS00330">
    <property type="entry name" value="HEMOLYSIN_CALCIUM"/>
    <property type="match status" value="1"/>
</dbReference>
<feature type="domain" description="Fibronectin type-III" evidence="8">
    <location>
        <begin position="1391"/>
        <end position="1484"/>
    </location>
</feature>
<dbReference type="Gene3D" id="2.115.10.10">
    <property type="entry name" value="Tachylectin 2"/>
    <property type="match status" value="1"/>
</dbReference>
<proteinExistence type="predicted"/>
<evidence type="ECO:0000313" key="10">
    <source>
        <dbReference type="Proteomes" id="UP000181917"/>
    </source>
</evidence>
<feature type="region of interest" description="Disordered" evidence="7">
    <location>
        <begin position="986"/>
        <end position="1014"/>
    </location>
</feature>
<organism evidence="9 10">
    <name type="scientific">Crystallibacter crystallopoietes</name>
    <dbReference type="NCBI Taxonomy" id="37928"/>
    <lineage>
        <taxon>Bacteria</taxon>
        <taxon>Bacillati</taxon>
        <taxon>Actinomycetota</taxon>
        <taxon>Actinomycetes</taxon>
        <taxon>Micrococcales</taxon>
        <taxon>Micrococcaceae</taxon>
        <taxon>Crystallibacter</taxon>
    </lineage>
</organism>
<evidence type="ECO:0000256" key="6">
    <source>
        <dbReference type="ARBA" id="ARBA00023326"/>
    </source>
</evidence>
<dbReference type="SUPFAM" id="SSF51120">
    <property type="entry name" value="beta-Roll"/>
    <property type="match status" value="2"/>
</dbReference>
<dbReference type="GO" id="GO:0005576">
    <property type="term" value="C:extracellular region"/>
    <property type="evidence" value="ECO:0007669"/>
    <property type="project" value="UniProtKB-SubCell"/>
</dbReference>
<dbReference type="InterPro" id="IPR036116">
    <property type="entry name" value="FN3_sf"/>
</dbReference>
<dbReference type="InterPro" id="IPR032812">
    <property type="entry name" value="SbsA_Ig"/>
</dbReference>
<dbReference type="GO" id="GO:0016798">
    <property type="term" value="F:hydrolase activity, acting on glycosyl bonds"/>
    <property type="evidence" value="ECO:0007669"/>
    <property type="project" value="UniProtKB-KW"/>
</dbReference>
<keyword evidence="5" id="KW-0326">Glycosidase</keyword>
<keyword evidence="6" id="KW-0119">Carbohydrate metabolism</keyword>
<dbReference type="CDD" id="cd09821">
    <property type="entry name" value="An_peroxidase_bacterial_2"/>
    <property type="match status" value="1"/>
</dbReference>
<evidence type="ECO:0000256" key="2">
    <source>
        <dbReference type="ARBA" id="ARBA00022525"/>
    </source>
</evidence>
<dbReference type="Gene3D" id="2.60.40.10">
    <property type="entry name" value="Immunoglobulins"/>
    <property type="match status" value="2"/>
</dbReference>
<dbReference type="InterPro" id="IPR010255">
    <property type="entry name" value="Haem_peroxidase_sf"/>
</dbReference>
<gene>
    <name evidence="9" type="ORF">SAMN04489742_1804</name>
</gene>
<keyword evidence="3" id="KW-0732">Signal</keyword>
<dbReference type="PANTHER" id="PTHR11475:SF4">
    <property type="entry name" value="CHORION PEROXIDASE"/>
    <property type="match status" value="1"/>
</dbReference>
<dbReference type="PROSITE" id="PS50292">
    <property type="entry name" value="PEROXIDASE_3"/>
    <property type="match status" value="1"/>
</dbReference>
<dbReference type="GO" id="GO:0000272">
    <property type="term" value="P:polysaccharide catabolic process"/>
    <property type="evidence" value="ECO:0007669"/>
    <property type="project" value="UniProtKB-KW"/>
</dbReference>
<dbReference type="Gene3D" id="2.60.40.1220">
    <property type="match status" value="1"/>
</dbReference>
<evidence type="ECO:0000256" key="5">
    <source>
        <dbReference type="ARBA" id="ARBA00023295"/>
    </source>
</evidence>
<sequence length="1952" mass="202840">MFTHRVMGNKREDARGRKASSRQAGAGQPATKQTGYRRRGVAGMLALVLTTSLGLPALAGPAHAGVVGQGFTVTPADLAFILKQIKISEAHVANTTSATGPCGALLGDGPNQVPGPLVSYGLRTVDGSCNNLQEDREKFGAAQEKFPRLTTPDFRPAEDSTSPFVTAAGDPGYASKKDVWDSQPRVISNLIVDQTSTNPAAVKAAGFPLRSQTTDGVAPCTTDPTPTTAGIPEGCVPSGETLFIPNVTTDVGLSPPYNGLFTLFGQFFDHGLDLVSKSGGTVYVPLKEDDPLIPGRDGKLNTADDVPPHLRFMAVTRATNQPGPDGQMGTDDDIQEATNRTNPYVDQSQTYASHPAHQVFLRTYAKNAAGKPVSSGELLTSADGGMGTWQLLKKQAAELLGLKLVDADALNIPVILTDPYGKFVPGPNGLPQYVTPTGTVEGNLAAPVPAPANVQRVSEAFIEDIAHNAVPAPGLIADTDTAITPATARQTAGTYDNEMLDRHFVAGDGRVNENIGLTSIHQIFHSEHNRLVDDIQKVLTEDTGSARGDAALKEWQLAAGAEGWNGERLFQAARFITEMEYQHLAFEEFARKVQPLIEPFSGYHDDVNSAISAEFAHAVYRFGHSMLTDTIARTNEDGSSNDTPLLNGFLNPVAYTDGGSAGVLDSKSAAGSIAMGMSNQVGNELDEFVTDTLRSNLLGLPLDLAAINMARARETGLPSLNDLRKELHAKTNDSQLMPYKNWIDFGLNIKHPESLVNFVAAYGTHETITSKTTLVEKREAARLIVDPPFDTAPEAIPADAGDFMGATGTWADKPTGLDTVDLWMGGLAERTNLFGGLLGSTFNYVFEKQMLDLQNGDRFYYLVRTPGMNLFSQLEGNSFGEMIMRNTNAHSITADVFSTADCKFQLANLGGSGTNIADDPGSECNETELLIRMPDGTIRYRTMNSIDPPGINGQSVFNGTDGRDLVWGGVDNDTFWGGPGNDRIEGNDGADTALGGEGNDIITDAAGDDVPKGGPGNDAIDAGPGLDIILGGDGKDLLNGGANTNEHFGGPGDDFIIAGGGADTVFADSGDDWIEGGDGADLLQGDSGAPFFDDPNKPGHDVINGQNGDDDYDAEGGDDIMLAGPGIERNAGAAGFDWSSYEFDELAADADLELRLLGVPLPVDVLRDRHAEVEGLSGGSRNDILRGDSVVPRTAVAEGFSGGNWLDAEGVARIRGLQALLPAGATSGTAVWGEGNIILGGGGNDTIEGRGADDILDGDKELRVRLSVRTNAADAATEIGSATALAKPYLAGSTETLQQAVFAGKVDPGNIVVVREIVESASPGNADVAVFSDISSNYTVTTTPAGAQPGAAGSITTVTHNAADGDADALTGDGTDTLRNIERLVFADTQVPAAPTGVTATGGNASANVGWFAPAGSSITGFDVRILNASGAQVGALQRVDATTTSLLVDGLTNGSAYRFQVRAVNEAGAGAYSAPSVTVTPAAVAAAAPAIGTATAGDQQATVRWSAPATNGGSAITGYTIKVIDAANAQVGALRNAGATATSMVVTDLPAGNQLRFQVAAVNAVGTGAFSEASNPVEPVETVAPTVTAQTPADAATGILRGANPTVTFSEPVTGVSNTTMVLRNAATNATVDATVTYNEGNMTAVLDPVADLAANTRFEVTVTGGATAIRDAFDNPVASATWSFTTEAAAALTVKNVDFTNDGNADVVSRDGNGRLWLYPSNGAGALQTRIVLGSSGWNVMNAIASPGDFNRDGKADIIAKDSVGSGRLWFYPGDGAGNLGARVLIGSSGWNAMNTVFGAGDVNKDGDADLITRDTSGRLWLYPGNGAGRLETRQLMGSSGWNSITSLHSSGDFNGDTNADVIARTSDGLLWMYPGNGRAGLSPRVQIGTGWNSMSAIFSPGDLTGDGKADVVSRDSGGRLLLYPGNGAGRLLSPQVIGNSGWNAMSILF</sequence>
<dbReference type="GO" id="GO:0004601">
    <property type="term" value="F:peroxidase activity"/>
    <property type="evidence" value="ECO:0007669"/>
    <property type="project" value="InterPro"/>
</dbReference>
<keyword evidence="4" id="KW-0325">Glycoprotein</keyword>
<dbReference type="SUPFAM" id="SSF49265">
    <property type="entry name" value="Fibronectin type III"/>
    <property type="match status" value="1"/>
</dbReference>
<dbReference type="PROSITE" id="PS50853">
    <property type="entry name" value="FN3"/>
    <property type="match status" value="2"/>
</dbReference>
<evidence type="ECO:0000259" key="8">
    <source>
        <dbReference type="PROSITE" id="PS50853"/>
    </source>
</evidence>
<keyword evidence="2" id="KW-0964">Secreted</keyword>
<name>A0A1H1C911_9MICC</name>
<dbReference type="InterPro" id="IPR013783">
    <property type="entry name" value="Ig-like_fold"/>
</dbReference>
<dbReference type="SUPFAM" id="SSF69318">
    <property type="entry name" value="Integrin alpha N-terminal domain"/>
    <property type="match status" value="1"/>
</dbReference>
<comment type="subcellular location">
    <subcellularLocation>
        <location evidence="1">Secreted</location>
    </subcellularLocation>
</comment>
<accession>A0A1H1C911</accession>
<keyword evidence="5" id="KW-0378">Hydrolase</keyword>
<dbReference type="GO" id="GO:0020037">
    <property type="term" value="F:heme binding"/>
    <property type="evidence" value="ECO:0007669"/>
    <property type="project" value="InterPro"/>
</dbReference>
<feature type="region of interest" description="Disordered" evidence="7">
    <location>
        <begin position="1"/>
        <end position="34"/>
    </location>
</feature>
<evidence type="ECO:0000313" key="9">
    <source>
        <dbReference type="EMBL" id="SDQ60685.1"/>
    </source>
</evidence>
<dbReference type="Pfam" id="PF13517">
    <property type="entry name" value="FG-GAP_3"/>
    <property type="match status" value="2"/>
</dbReference>
<dbReference type="CDD" id="cd00063">
    <property type="entry name" value="FN3"/>
    <property type="match status" value="2"/>
</dbReference>
<dbReference type="Pfam" id="PF00353">
    <property type="entry name" value="HemolysinCabind"/>
    <property type="match status" value="6"/>
</dbReference>